<evidence type="ECO:0000256" key="2">
    <source>
        <dbReference type="ARBA" id="ARBA00022801"/>
    </source>
</evidence>
<dbReference type="Proteomes" id="UP000269721">
    <property type="component" value="Unassembled WGS sequence"/>
</dbReference>
<accession>A0A4P9W1F9</accession>
<reference evidence="4" key="1">
    <citation type="journal article" date="2018" name="Nat. Microbiol.">
        <title>Leveraging single-cell genomics to expand the fungal tree of life.</title>
        <authorList>
            <person name="Ahrendt S.R."/>
            <person name="Quandt C.A."/>
            <person name="Ciobanu D."/>
            <person name="Clum A."/>
            <person name="Salamov A."/>
            <person name="Andreopoulos B."/>
            <person name="Cheng J.F."/>
            <person name="Woyke T."/>
            <person name="Pelin A."/>
            <person name="Henrissat B."/>
            <person name="Reynolds N.K."/>
            <person name="Benny G.L."/>
            <person name="Smith M.E."/>
            <person name="James T.Y."/>
            <person name="Grigoriev I.V."/>
        </authorList>
    </citation>
    <scope>NUCLEOTIDE SEQUENCE [LARGE SCALE GENOMIC DNA]</scope>
</reference>
<dbReference type="EMBL" id="KZ998601">
    <property type="protein sequence ID" value="RKO85944.1"/>
    <property type="molecule type" value="Genomic_DNA"/>
</dbReference>
<dbReference type="Gene3D" id="3.30.540.30">
    <property type="match status" value="1"/>
</dbReference>
<evidence type="ECO:0000313" key="4">
    <source>
        <dbReference type="Proteomes" id="UP000269721"/>
    </source>
</evidence>
<dbReference type="GO" id="GO:0008239">
    <property type="term" value="F:dipeptidyl-peptidase activity"/>
    <property type="evidence" value="ECO:0007669"/>
    <property type="project" value="TreeGrafter"/>
</dbReference>
<name>A0A4P9W1F9_9FUNG</name>
<keyword evidence="4" id="KW-1185">Reference proteome</keyword>
<evidence type="ECO:0000256" key="1">
    <source>
        <dbReference type="ARBA" id="ARBA00022723"/>
    </source>
</evidence>
<dbReference type="PANTHER" id="PTHR23422:SF9">
    <property type="entry name" value="ZN-DEPENDENT HYDROLASE"/>
    <property type="match status" value="1"/>
</dbReference>
<proteinExistence type="predicted"/>
<organism evidence="3 4">
    <name type="scientific">Blyttiomyces helicus</name>
    <dbReference type="NCBI Taxonomy" id="388810"/>
    <lineage>
        <taxon>Eukaryota</taxon>
        <taxon>Fungi</taxon>
        <taxon>Fungi incertae sedis</taxon>
        <taxon>Chytridiomycota</taxon>
        <taxon>Chytridiomycota incertae sedis</taxon>
        <taxon>Chytridiomycetes</taxon>
        <taxon>Chytridiomycetes incertae sedis</taxon>
        <taxon>Blyttiomyces</taxon>
    </lineage>
</organism>
<evidence type="ECO:0000313" key="3">
    <source>
        <dbReference type="EMBL" id="RKO85944.1"/>
    </source>
</evidence>
<dbReference type="GO" id="GO:0046872">
    <property type="term" value="F:metal ion binding"/>
    <property type="evidence" value="ECO:0007669"/>
    <property type="project" value="UniProtKB-KW"/>
</dbReference>
<dbReference type="AlphaFoldDB" id="A0A4P9W1F9"/>
<feature type="non-terminal residue" evidence="3">
    <location>
        <position position="334"/>
    </location>
</feature>
<keyword evidence="1" id="KW-0479">Metal-binding</keyword>
<gene>
    <name evidence="3" type="ORF">BDK51DRAFT_32711</name>
</gene>
<dbReference type="OrthoDB" id="510307at2759"/>
<sequence length="334" mass="37111">MTNTTIAGRLAKFTPVHLTADTSRCTAGDLEAVKKLVQVAKIFDSLYMQQAWAGNGEQYEKVKASGDADTIRLYHLMRGPWDRVAENEPFLEGVPERPETGSFYPSDMTKSEFEAFRASLSPEEQAAASGFYTVVRRDEVTGALKLVKFSDEYRAFLESAASLLREAAALVSDASLRAFLNARADAFVTNEYVESDILWLKVSADSPLEVTCGPYEVYTDALLSQKSAYEIYIHVRDFPFSEKLKKFGSLLQAFEDSLPVEPKYINASLGNNPTPIVAIVEGGSKLVIIKNVQEGKFKHVLMPIARIVIDPEQLPLVDFDAFFTHILLHEVAHS</sequence>
<keyword evidence="2" id="KW-0378">Hydrolase</keyword>
<dbReference type="PANTHER" id="PTHR23422">
    <property type="entry name" value="DIPEPTIDYL PEPTIDASE III-RELATED"/>
    <property type="match status" value="1"/>
</dbReference>
<dbReference type="GO" id="GO:0005737">
    <property type="term" value="C:cytoplasm"/>
    <property type="evidence" value="ECO:0007669"/>
    <property type="project" value="TreeGrafter"/>
</dbReference>
<dbReference type="InterPro" id="IPR039461">
    <property type="entry name" value="Peptidase_M49"/>
</dbReference>
<protein>
    <submittedName>
        <fullName evidence="3">Uncharacterized protein</fullName>
    </submittedName>
</protein>